<dbReference type="GO" id="GO:0005634">
    <property type="term" value="C:nucleus"/>
    <property type="evidence" value="ECO:0007669"/>
    <property type="project" value="UniProtKB-SubCell"/>
</dbReference>
<protein>
    <recommendedName>
        <fullName evidence="4">ELYS-like domain-containing protein</fullName>
    </recommendedName>
</protein>
<accession>F4R6H5</accession>
<proteinExistence type="predicted"/>
<evidence type="ECO:0000256" key="1">
    <source>
        <dbReference type="ARBA" id="ARBA00004123"/>
    </source>
</evidence>
<feature type="region of interest" description="Disordered" evidence="3">
    <location>
        <begin position="462"/>
        <end position="856"/>
    </location>
</feature>
<keyword evidence="2" id="KW-0539">Nucleus</keyword>
<dbReference type="STRING" id="747676.F4R6H5"/>
<dbReference type="VEuPathDB" id="FungiDB:MELLADRAFT_101638"/>
<feature type="compositionally biased region" description="Basic residues" evidence="3">
    <location>
        <begin position="637"/>
        <end position="648"/>
    </location>
</feature>
<feature type="compositionally biased region" description="Polar residues" evidence="3">
    <location>
        <begin position="771"/>
        <end position="785"/>
    </location>
</feature>
<name>F4R6H5_MELLP</name>
<feature type="compositionally biased region" description="Low complexity" evidence="3">
    <location>
        <begin position="532"/>
        <end position="549"/>
    </location>
</feature>
<dbReference type="HOGENOM" id="CLU_333721_0_0_1"/>
<feature type="compositionally biased region" description="Basic and acidic residues" evidence="3">
    <location>
        <begin position="741"/>
        <end position="751"/>
    </location>
</feature>
<dbReference type="Proteomes" id="UP000001072">
    <property type="component" value="Unassembled WGS sequence"/>
</dbReference>
<evidence type="ECO:0000313" key="5">
    <source>
        <dbReference type="EMBL" id="EGG12462.1"/>
    </source>
</evidence>
<dbReference type="KEGG" id="mlr:MELLADRAFT_101638"/>
<feature type="compositionally biased region" description="Basic and acidic residues" evidence="3">
    <location>
        <begin position="481"/>
        <end position="490"/>
    </location>
</feature>
<dbReference type="RefSeq" id="XP_007404837.1">
    <property type="nucleotide sequence ID" value="XM_007404775.1"/>
</dbReference>
<evidence type="ECO:0000256" key="3">
    <source>
        <dbReference type="SAM" id="MobiDB-lite"/>
    </source>
</evidence>
<gene>
    <name evidence="5" type="ORF">MELLADRAFT_101638</name>
</gene>
<dbReference type="Pfam" id="PF13934">
    <property type="entry name" value="ELYS"/>
    <property type="match status" value="1"/>
</dbReference>
<sequence>MDSIANLFTTHDWPFISQSSNQVISIDLNDLKSTSRSRNQMPGNLLFFDRLLLLASISNHKKLYPPTNLNVLKSLLDSIDTCPFDSLKKNCLIYYLLKEYGDKREDAFASDKLIPSHFTTGIDGLWALDHSMWQLAIHCFATPTVSPDFVPDIMLSLATLPPIKQRAKHLLRFYQLVNPTLDLHTAILVLRAMSASGQIRTAWALQRTFQRPDRDQLIHTILEACFGLNDHAKPYSASLQILSSFPFDPLEDSILEQFCRSSPVILSQNHAMVAIHFYLNKLTGEARYIEAIRFEQGLMGSNSIQNDPDVDRVIKGIKDMLPEVQRTLLELELDELNSSKARANVPTTGKKPGTSQHYDIGKLAWDSPIKTPDLPAPTSLAEARQQQEIRNKTSQTTEESHSLPLSASPYLRRVLPPSSTHGRSESQKTLLTALALHPVQNTPSKLSSQVLTSAMVIEDTSDQAQTTTDTMMTSPSQPVPKDPEELDPRSTPRFKHFVGPARLPSTKASTGSTPAIVPRSKHDASPFHRMVSSSQPSQSNNLTSSSSQPVVQERFPTRIAFTPRRPVVSRKSELDRDRESRRTVPVSHPHRRSVAAAPQMVNPSIPNLEESSEDEGSPDPLALTTKSTSKNTSSTRMAHRSGPVKKKSRINDVPVSTDQINNKTVPSRRTTAINPPQNSRIENNSNDLFLSTSKPERSPFVLPGSFDDHDMHDGTNFDEPIVSNQSNEPKESQQSKPSQRKISETKNRTENEDVITSLKPIGRTPRKKLVGNQSIGKPTSSTSQAYEPMTPRRSTRLHSHTLSQGDREWDSDGEEADQLGNHERVVVTTTSKSGKKGKSGTGQNNGDRTSRRTKKV</sequence>
<feature type="domain" description="ELYS-like" evidence="4">
    <location>
        <begin position="46"/>
        <end position="261"/>
    </location>
</feature>
<dbReference type="InterPro" id="IPR025151">
    <property type="entry name" value="ELYS_dom"/>
</dbReference>
<feature type="compositionally biased region" description="Low complexity" evidence="3">
    <location>
        <begin position="618"/>
        <end position="635"/>
    </location>
</feature>
<keyword evidence="6" id="KW-1185">Reference proteome</keyword>
<dbReference type="EMBL" id="GL883091">
    <property type="protein sequence ID" value="EGG12462.1"/>
    <property type="molecule type" value="Genomic_DNA"/>
</dbReference>
<organism evidence="6">
    <name type="scientific">Melampsora larici-populina (strain 98AG31 / pathotype 3-4-7)</name>
    <name type="common">Poplar leaf rust fungus</name>
    <dbReference type="NCBI Taxonomy" id="747676"/>
    <lineage>
        <taxon>Eukaryota</taxon>
        <taxon>Fungi</taxon>
        <taxon>Dikarya</taxon>
        <taxon>Basidiomycota</taxon>
        <taxon>Pucciniomycotina</taxon>
        <taxon>Pucciniomycetes</taxon>
        <taxon>Pucciniales</taxon>
        <taxon>Melampsoraceae</taxon>
        <taxon>Melampsora</taxon>
    </lineage>
</organism>
<reference evidence="6" key="1">
    <citation type="journal article" date="2011" name="Proc. Natl. Acad. Sci. U.S.A.">
        <title>Obligate biotrophy features unraveled by the genomic analysis of rust fungi.</title>
        <authorList>
            <person name="Duplessis S."/>
            <person name="Cuomo C.A."/>
            <person name="Lin Y.-C."/>
            <person name="Aerts A."/>
            <person name="Tisserant E."/>
            <person name="Veneault-Fourrey C."/>
            <person name="Joly D.L."/>
            <person name="Hacquard S."/>
            <person name="Amselem J."/>
            <person name="Cantarel B.L."/>
            <person name="Chiu R."/>
            <person name="Coutinho P.M."/>
            <person name="Feau N."/>
            <person name="Field M."/>
            <person name="Frey P."/>
            <person name="Gelhaye E."/>
            <person name="Goldberg J."/>
            <person name="Grabherr M.G."/>
            <person name="Kodira C.D."/>
            <person name="Kohler A."/>
            <person name="Kuees U."/>
            <person name="Lindquist E.A."/>
            <person name="Lucas S.M."/>
            <person name="Mago R."/>
            <person name="Mauceli E."/>
            <person name="Morin E."/>
            <person name="Murat C."/>
            <person name="Pangilinan J.L."/>
            <person name="Park R."/>
            <person name="Pearson M."/>
            <person name="Quesneville H."/>
            <person name="Rouhier N."/>
            <person name="Sakthikumar S."/>
            <person name="Salamov A.A."/>
            <person name="Schmutz J."/>
            <person name="Selles B."/>
            <person name="Shapiro H."/>
            <person name="Tanguay P."/>
            <person name="Tuskan G.A."/>
            <person name="Henrissat B."/>
            <person name="Van de Peer Y."/>
            <person name="Rouze P."/>
            <person name="Ellis J.G."/>
            <person name="Dodds P.N."/>
            <person name="Schein J.E."/>
            <person name="Zhong S."/>
            <person name="Hamelin R.C."/>
            <person name="Grigoriev I.V."/>
            <person name="Szabo L.J."/>
            <person name="Martin F."/>
        </authorList>
    </citation>
    <scope>NUCLEOTIDE SEQUENCE [LARGE SCALE GENOMIC DNA]</scope>
    <source>
        <strain evidence="6">98AG31 / pathotype 3-4-7</strain>
    </source>
</reference>
<dbReference type="OrthoDB" id="20729at2759"/>
<feature type="region of interest" description="Disordered" evidence="3">
    <location>
        <begin position="366"/>
        <end position="408"/>
    </location>
</feature>
<evidence type="ECO:0000259" key="4">
    <source>
        <dbReference type="Pfam" id="PF13934"/>
    </source>
</evidence>
<feature type="compositionally biased region" description="Basic and acidic residues" evidence="3">
    <location>
        <begin position="570"/>
        <end position="582"/>
    </location>
</feature>
<dbReference type="InParanoid" id="F4R6H5"/>
<evidence type="ECO:0000256" key="2">
    <source>
        <dbReference type="ARBA" id="ARBA00023242"/>
    </source>
</evidence>
<dbReference type="AlphaFoldDB" id="F4R6H5"/>
<comment type="subcellular location">
    <subcellularLocation>
        <location evidence="1">Nucleus</location>
    </subcellularLocation>
</comment>
<feature type="compositionally biased region" description="Basic and acidic residues" evidence="3">
    <location>
        <begin position="706"/>
        <end position="715"/>
    </location>
</feature>
<feature type="compositionally biased region" description="Polar residues" evidence="3">
    <location>
        <begin position="654"/>
        <end position="693"/>
    </location>
</feature>
<dbReference type="GeneID" id="18921421"/>
<feature type="compositionally biased region" description="Low complexity" evidence="3">
    <location>
        <begin position="462"/>
        <end position="476"/>
    </location>
</feature>
<evidence type="ECO:0000313" key="6">
    <source>
        <dbReference type="Proteomes" id="UP000001072"/>
    </source>
</evidence>
<dbReference type="eggNOG" id="ENOG502S4G4">
    <property type="taxonomic scope" value="Eukaryota"/>
</dbReference>